<dbReference type="EMBL" id="CP016279">
    <property type="protein sequence ID" value="ANP52344.1"/>
    <property type="molecule type" value="Genomic_DNA"/>
</dbReference>
<dbReference type="Proteomes" id="UP000092659">
    <property type="component" value="Chromosome"/>
</dbReference>
<reference evidence="2 4" key="1">
    <citation type="submission" date="2016-06" db="EMBL/GenBank/DDBJ databases">
        <title>Complete genome sequence of Streptomyces griseochromogenes ATCC 14511, the Blasticidin S producer.</title>
        <authorList>
            <person name="Wu L."/>
        </authorList>
    </citation>
    <scope>NUCLEOTIDE SEQUENCE [LARGE SCALE GENOMIC DNA]</scope>
    <source>
        <strain evidence="2 4">ATCC 14511</strain>
    </source>
</reference>
<dbReference type="AlphaFoldDB" id="A0A1B1B0K0"/>
<dbReference type="RefSeq" id="WP_067308292.1">
    <property type="nucleotide sequence ID" value="NZ_CP016279.1"/>
</dbReference>
<dbReference type="Pfam" id="PF00082">
    <property type="entry name" value="Peptidase_S8"/>
    <property type="match status" value="1"/>
</dbReference>
<dbReference type="STRING" id="68214.AVL59_24860"/>
<dbReference type="GO" id="GO:0006508">
    <property type="term" value="P:proteolysis"/>
    <property type="evidence" value="ECO:0007669"/>
    <property type="project" value="InterPro"/>
</dbReference>
<protein>
    <recommendedName>
        <fullName evidence="1">Peptidase S8/S53 domain-containing protein</fullName>
    </recommendedName>
</protein>
<organism evidence="2 4">
    <name type="scientific">Streptomyces griseochromogenes</name>
    <dbReference type="NCBI Taxonomy" id="68214"/>
    <lineage>
        <taxon>Bacteria</taxon>
        <taxon>Bacillati</taxon>
        <taxon>Actinomycetota</taxon>
        <taxon>Actinomycetes</taxon>
        <taxon>Kitasatosporales</taxon>
        <taxon>Streptomycetaceae</taxon>
        <taxon>Streptomyces</taxon>
    </lineage>
</organism>
<gene>
    <name evidence="2" type="ORF">AVL59_24860</name>
    <name evidence="3" type="ORF">J2Z21_008783</name>
</gene>
<dbReference type="InterPro" id="IPR036366">
    <property type="entry name" value="PGBDSf"/>
</dbReference>
<feature type="domain" description="Peptidase S8/S53" evidence="1">
    <location>
        <begin position="299"/>
        <end position="542"/>
    </location>
</feature>
<dbReference type="EMBL" id="JAGGLP010000033">
    <property type="protein sequence ID" value="MBP2055767.1"/>
    <property type="molecule type" value="Genomic_DNA"/>
</dbReference>
<evidence type="ECO:0000313" key="5">
    <source>
        <dbReference type="Proteomes" id="UP001519309"/>
    </source>
</evidence>
<evidence type="ECO:0000259" key="1">
    <source>
        <dbReference type="Pfam" id="PF00082"/>
    </source>
</evidence>
<dbReference type="Proteomes" id="UP001519309">
    <property type="component" value="Unassembled WGS sequence"/>
</dbReference>
<proteinExistence type="predicted"/>
<sequence>MFLSQLFQGEPILEAVAQNETRINKQLNNEFAPVNTLQRALLVWDPDSLPRFGADGDYGDETASAVTRFKQDVLVVPADELIADVGPRTVWRLDEISYGAQDHPQTPFVPKVIVKLRDESAAQIPYEDNAQEFLPPEDRTAWDMAAGAFPDLSLTLNRALPGVDPEAVRQWLSENEAAHGTPSQQLLSFYVIPLPADSSEQVASAVDALPFVEHAYVEQEVIPASVTADDPLIVGQGYLGAAPFGVDGLHTWALPFTDGSQVRFVDVEWGWQLTHEDLIDTNGVNRVGILPTGTVSTDSALVNHGTNTLGIVMATDNEKGILGLAPNVKASVAPVETPAGTDAVAAALAVVGTIPGIGAGSVVLIEQQDAQHLPIETDLFIRLAIQELTRKRITVIEPAGNGLGAGNDLDTFVAPGHLFDSGRIFDRNDTTGAFFESGAVMVAAATSQHPHQRMRFPVAQPQASNHGNRIDCYAWGENILTTASLLDPVSNQPYRTNFGGTSGAAAIVAGVAVVLQNIRRSVQGDFLAPEQLRALLSDRSHNTGPAPADDGRIGVMPNLAELEQAVRTL</sequence>
<keyword evidence="5" id="KW-1185">Reference proteome</keyword>
<dbReference type="Gene3D" id="3.40.50.200">
    <property type="entry name" value="Peptidase S8/S53 domain"/>
    <property type="match status" value="1"/>
</dbReference>
<evidence type="ECO:0000313" key="4">
    <source>
        <dbReference type="Proteomes" id="UP000092659"/>
    </source>
</evidence>
<dbReference type="GO" id="GO:0004252">
    <property type="term" value="F:serine-type endopeptidase activity"/>
    <property type="evidence" value="ECO:0007669"/>
    <property type="project" value="InterPro"/>
</dbReference>
<reference evidence="3 5" key="2">
    <citation type="submission" date="2021-03" db="EMBL/GenBank/DDBJ databases">
        <title>Genomic Encyclopedia of Type Strains, Phase IV (KMG-IV): sequencing the most valuable type-strain genomes for metagenomic binning, comparative biology and taxonomic classification.</title>
        <authorList>
            <person name="Goeker M."/>
        </authorList>
    </citation>
    <scope>NUCLEOTIDE SEQUENCE [LARGE SCALE GENOMIC DNA]</scope>
    <source>
        <strain evidence="3 5">DSM 40499</strain>
    </source>
</reference>
<name>A0A1B1B0K0_9ACTN</name>
<dbReference type="Gene3D" id="1.10.101.10">
    <property type="entry name" value="PGBD-like superfamily/PGBD"/>
    <property type="match status" value="1"/>
</dbReference>
<dbReference type="InterPro" id="IPR036852">
    <property type="entry name" value="Peptidase_S8/S53_dom_sf"/>
</dbReference>
<dbReference type="SUPFAM" id="SSF52743">
    <property type="entry name" value="Subtilisin-like"/>
    <property type="match status" value="1"/>
</dbReference>
<dbReference type="OrthoDB" id="9790784at2"/>
<accession>A0A1B1B0K0</accession>
<evidence type="ECO:0000313" key="2">
    <source>
        <dbReference type="EMBL" id="ANP52344.1"/>
    </source>
</evidence>
<dbReference type="KEGG" id="sgs:AVL59_24860"/>
<evidence type="ECO:0000313" key="3">
    <source>
        <dbReference type="EMBL" id="MBP2055767.1"/>
    </source>
</evidence>
<dbReference type="InterPro" id="IPR000209">
    <property type="entry name" value="Peptidase_S8/S53_dom"/>
</dbReference>